<evidence type="ECO:0000256" key="1">
    <source>
        <dbReference type="ARBA" id="ARBA00001946"/>
    </source>
</evidence>
<evidence type="ECO:0000256" key="6">
    <source>
        <dbReference type="ARBA" id="ARBA00022842"/>
    </source>
</evidence>
<sequence length="271" mass="30000">LNYYRDTTPPNAQQLNYAKDVFTRDVKPSFLFATHKFREFPESDVPEVAFLGRSNVGKSSLLNALFNRPNAHLANTSSKPGRTRSMNAFGIGQTSSGGVILQKGKGKEHPRIVGRGGLVVVDMPGYGQGSRQEWGEEIIKYLSQRKQLRRAFLLVDAEHGLKPADWQILDIMRQNSVPHQIILAKADKLVNPPITLPAHVLVEGENGSLKYKGISEIREISEKILEEIIPQGIQGVSALGEVLACSSVKVMFRRERMGIDGVRWACLQATG</sequence>
<evidence type="ECO:0000256" key="4">
    <source>
        <dbReference type="ARBA" id="ARBA00022723"/>
    </source>
</evidence>
<organism evidence="9 10">
    <name type="scientific">Lophium mytilinum</name>
    <dbReference type="NCBI Taxonomy" id="390894"/>
    <lineage>
        <taxon>Eukaryota</taxon>
        <taxon>Fungi</taxon>
        <taxon>Dikarya</taxon>
        <taxon>Ascomycota</taxon>
        <taxon>Pezizomycotina</taxon>
        <taxon>Dothideomycetes</taxon>
        <taxon>Pleosporomycetidae</taxon>
        <taxon>Mytilinidiales</taxon>
        <taxon>Mytilinidiaceae</taxon>
        <taxon>Lophium</taxon>
    </lineage>
</organism>
<dbReference type="PROSITE" id="PS51706">
    <property type="entry name" value="G_ENGB"/>
    <property type="match status" value="1"/>
</dbReference>
<dbReference type="InterPro" id="IPR052279">
    <property type="entry name" value="EngB_GTPase"/>
</dbReference>
<dbReference type="InterPro" id="IPR019987">
    <property type="entry name" value="GTP-bd_ribosome_bio_YsxC"/>
</dbReference>
<dbReference type="CDD" id="cd01876">
    <property type="entry name" value="YihA_EngB"/>
    <property type="match status" value="1"/>
</dbReference>
<keyword evidence="6" id="KW-0460">Magnesium</keyword>
<dbReference type="SUPFAM" id="SSF52540">
    <property type="entry name" value="P-loop containing nucleoside triphosphate hydrolases"/>
    <property type="match status" value="1"/>
</dbReference>
<feature type="domain" description="EngB-type G" evidence="8">
    <location>
        <begin position="44"/>
        <end position="227"/>
    </location>
</feature>
<dbReference type="OrthoDB" id="391988at2759"/>
<dbReference type="Pfam" id="PF01926">
    <property type="entry name" value="MMR_HSR1"/>
    <property type="match status" value="1"/>
</dbReference>
<feature type="non-terminal residue" evidence="9">
    <location>
        <position position="271"/>
    </location>
</feature>
<evidence type="ECO:0000259" key="8">
    <source>
        <dbReference type="PROSITE" id="PS51706"/>
    </source>
</evidence>
<accession>A0A6A6Q8Q6</accession>
<keyword evidence="10" id="KW-1185">Reference proteome</keyword>
<protein>
    <recommendedName>
        <fullName evidence="3">GTP-binding protein 8</fullName>
    </recommendedName>
</protein>
<proteinExistence type="inferred from homology"/>
<gene>
    <name evidence="9" type="ORF">BU16DRAFT_419281</name>
</gene>
<feature type="non-terminal residue" evidence="9">
    <location>
        <position position="1"/>
    </location>
</feature>
<evidence type="ECO:0000256" key="7">
    <source>
        <dbReference type="ARBA" id="ARBA00023134"/>
    </source>
</evidence>
<dbReference type="Gene3D" id="3.40.50.300">
    <property type="entry name" value="P-loop containing nucleotide triphosphate hydrolases"/>
    <property type="match status" value="1"/>
</dbReference>
<keyword evidence="7" id="KW-0342">GTP-binding</keyword>
<dbReference type="PANTHER" id="PTHR46498">
    <property type="entry name" value="GTP-BINDING PROTEIN 8"/>
    <property type="match status" value="1"/>
</dbReference>
<comment type="cofactor">
    <cofactor evidence="1">
        <name>Mg(2+)</name>
        <dbReference type="ChEBI" id="CHEBI:18420"/>
    </cofactor>
</comment>
<dbReference type="PANTHER" id="PTHR46498:SF1">
    <property type="entry name" value="GTP-BINDING PROTEIN 8"/>
    <property type="match status" value="1"/>
</dbReference>
<dbReference type="AlphaFoldDB" id="A0A6A6Q8Q6"/>
<dbReference type="InterPro" id="IPR006073">
    <property type="entry name" value="GTP-bd"/>
</dbReference>
<dbReference type="HAMAP" id="MF_00321">
    <property type="entry name" value="GTPase_EngB"/>
    <property type="match status" value="1"/>
</dbReference>
<dbReference type="GO" id="GO:0005739">
    <property type="term" value="C:mitochondrion"/>
    <property type="evidence" value="ECO:0007669"/>
    <property type="project" value="TreeGrafter"/>
</dbReference>
<dbReference type="GO" id="GO:0005525">
    <property type="term" value="F:GTP binding"/>
    <property type="evidence" value="ECO:0007669"/>
    <property type="project" value="UniProtKB-KW"/>
</dbReference>
<evidence type="ECO:0000256" key="5">
    <source>
        <dbReference type="ARBA" id="ARBA00022741"/>
    </source>
</evidence>
<dbReference type="InterPro" id="IPR027417">
    <property type="entry name" value="P-loop_NTPase"/>
</dbReference>
<evidence type="ECO:0000313" key="9">
    <source>
        <dbReference type="EMBL" id="KAF2488461.1"/>
    </source>
</evidence>
<evidence type="ECO:0000256" key="2">
    <source>
        <dbReference type="ARBA" id="ARBA00009638"/>
    </source>
</evidence>
<dbReference type="EMBL" id="MU004203">
    <property type="protein sequence ID" value="KAF2488461.1"/>
    <property type="molecule type" value="Genomic_DNA"/>
</dbReference>
<evidence type="ECO:0000256" key="3">
    <source>
        <dbReference type="ARBA" id="ARBA00015370"/>
    </source>
</evidence>
<reference evidence="9" key="1">
    <citation type="journal article" date="2020" name="Stud. Mycol.">
        <title>101 Dothideomycetes genomes: a test case for predicting lifestyles and emergence of pathogens.</title>
        <authorList>
            <person name="Haridas S."/>
            <person name="Albert R."/>
            <person name="Binder M."/>
            <person name="Bloem J."/>
            <person name="Labutti K."/>
            <person name="Salamov A."/>
            <person name="Andreopoulos B."/>
            <person name="Baker S."/>
            <person name="Barry K."/>
            <person name="Bills G."/>
            <person name="Bluhm B."/>
            <person name="Cannon C."/>
            <person name="Castanera R."/>
            <person name="Culley D."/>
            <person name="Daum C."/>
            <person name="Ezra D."/>
            <person name="Gonzalez J."/>
            <person name="Henrissat B."/>
            <person name="Kuo A."/>
            <person name="Liang C."/>
            <person name="Lipzen A."/>
            <person name="Lutzoni F."/>
            <person name="Magnuson J."/>
            <person name="Mondo S."/>
            <person name="Nolan M."/>
            <person name="Ohm R."/>
            <person name="Pangilinan J."/>
            <person name="Park H.-J."/>
            <person name="Ramirez L."/>
            <person name="Alfaro M."/>
            <person name="Sun H."/>
            <person name="Tritt A."/>
            <person name="Yoshinaga Y."/>
            <person name="Zwiers L.-H."/>
            <person name="Turgeon B."/>
            <person name="Goodwin S."/>
            <person name="Spatafora J."/>
            <person name="Crous P."/>
            <person name="Grigoriev I."/>
        </authorList>
    </citation>
    <scope>NUCLEOTIDE SEQUENCE</scope>
    <source>
        <strain evidence="9">CBS 269.34</strain>
    </source>
</reference>
<dbReference type="Proteomes" id="UP000799750">
    <property type="component" value="Unassembled WGS sequence"/>
</dbReference>
<evidence type="ECO:0000313" key="10">
    <source>
        <dbReference type="Proteomes" id="UP000799750"/>
    </source>
</evidence>
<keyword evidence="4" id="KW-0479">Metal-binding</keyword>
<name>A0A6A6Q8Q6_9PEZI</name>
<dbReference type="InterPro" id="IPR030393">
    <property type="entry name" value="G_ENGB_dom"/>
</dbReference>
<dbReference type="GO" id="GO:0046872">
    <property type="term" value="F:metal ion binding"/>
    <property type="evidence" value="ECO:0007669"/>
    <property type="project" value="UniProtKB-KW"/>
</dbReference>
<keyword evidence="5" id="KW-0547">Nucleotide-binding</keyword>
<comment type="similarity">
    <text evidence="2">Belongs to the TRAFAC class TrmE-Era-EngA-EngB-Septin-like GTPase superfamily. EngB GTPase family.</text>
</comment>